<gene>
    <name evidence="1" type="ORF">RRG08_001052</name>
</gene>
<evidence type="ECO:0000313" key="1">
    <source>
        <dbReference type="EMBL" id="KAK3794904.1"/>
    </source>
</evidence>
<accession>A0AAE1AVS5</accession>
<organism evidence="1 2">
    <name type="scientific">Elysia crispata</name>
    <name type="common">lettuce slug</name>
    <dbReference type="NCBI Taxonomy" id="231223"/>
    <lineage>
        <taxon>Eukaryota</taxon>
        <taxon>Metazoa</taxon>
        <taxon>Spiralia</taxon>
        <taxon>Lophotrochozoa</taxon>
        <taxon>Mollusca</taxon>
        <taxon>Gastropoda</taxon>
        <taxon>Heterobranchia</taxon>
        <taxon>Euthyneura</taxon>
        <taxon>Panpulmonata</taxon>
        <taxon>Sacoglossa</taxon>
        <taxon>Placobranchoidea</taxon>
        <taxon>Plakobranchidae</taxon>
        <taxon>Elysia</taxon>
    </lineage>
</organism>
<dbReference type="Proteomes" id="UP001283361">
    <property type="component" value="Unassembled WGS sequence"/>
</dbReference>
<protein>
    <submittedName>
        <fullName evidence="1">Uncharacterized protein</fullName>
    </submittedName>
</protein>
<reference evidence="1" key="1">
    <citation type="journal article" date="2023" name="G3 (Bethesda)">
        <title>A reference genome for the long-term kleptoplast-retaining sea slug Elysia crispata morphotype clarki.</title>
        <authorList>
            <person name="Eastman K.E."/>
            <person name="Pendleton A.L."/>
            <person name="Shaikh M.A."/>
            <person name="Suttiyut T."/>
            <person name="Ogas R."/>
            <person name="Tomko P."/>
            <person name="Gavelis G."/>
            <person name="Widhalm J.R."/>
            <person name="Wisecaver J.H."/>
        </authorList>
    </citation>
    <scope>NUCLEOTIDE SEQUENCE</scope>
    <source>
        <strain evidence="1">ECLA1</strain>
    </source>
</reference>
<keyword evidence="2" id="KW-1185">Reference proteome</keyword>
<dbReference type="AlphaFoldDB" id="A0AAE1AVS5"/>
<comment type="caution">
    <text evidence="1">The sequence shown here is derived from an EMBL/GenBank/DDBJ whole genome shotgun (WGS) entry which is preliminary data.</text>
</comment>
<sequence>MGLVPLWEDRLDGPRRYTQIDQDTDGVSRGNEILVWLLDGQNQTQEMKGWEKERWTVRRGDRGSPRNDLSITETRTSIGWTAQDVDQCRYATREFHYGWERCSPPQVPRAREPKLLITFCPLVGFVFGGGDGRSEESDSSRTPITDTLKCPDILAKESGLPLLPKIRSTVLNQMLGKVNFRRSLT</sequence>
<dbReference type="EMBL" id="JAWDGP010001087">
    <property type="protein sequence ID" value="KAK3794904.1"/>
    <property type="molecule type" value="Genomic_DNA"/>
</dbReference>
<name>A0AAE1AVS5_9GAST</name>
<proteinExistence type="predicted"/>
<evidence type="ECO:0000313" key="2">
    <source>
        <dbReference type="Proteomes" id="UP001283361"/>
    </source>
</evidence>